<dbReference type="RefSeq" id="WP_273847989.1">
    <property type="nucleotide sequence ID" value="NZ_JAQQWT010000044.1"/>
</dbReference>
<reference evidence="1 2" key="1">
    <citation type="submission" date="2024-09" db="EMBL/GenBank/DDBJ databases">
        <authorList>
            <person name="Sun Q."/>
            <person name="Mori K."/>
        </authorList>
    </citation>
    <scope>NUCLEOTIDE SEQUENCE [LARGE SCALE GENOMIC DNA]</scope>
    <source>
        <strain evidence="1 2">NCAIM B.02301</strain>
    </source>
</reference>
<proteinExistence type="predicted"/>
<dbReference type="Gene3D" id="3.40.50.620">
    <property type="entry name" value="HUPs"/>
    <property type="match status" value="1"/>
</dbReference>
<accession>A0ABV6NLA1</accession>
<comment type="caution">
    <text evidence="1">The sequence shown here is derived from an EMBL/GenBank/DDBJ whole genome shotgun (WGS) entry which is preliminary data.</text>
</comment>
<dbReference type="SUPFAM" id="SSF52402">
    <property type="entry name" value="Adenine nucleotide alpha hydrolases-like"/>
    <property type="match status" value="1"/>
</dbReference>
<gene>
    <name evidence="1" type="ORF">ACFFH4_21805</name>
</gene>
<protein>
    <recommendedName>
        <fullName evidence="3">Diphthamide synthase domain-containing protein</fullName>
    </recommendedName>
</protein>
<organism evidence="1 2">
    <name type="scientific">Halalkalibacter alkalisediminis</name>
    <dbReference type="NCBI Taxonomy" id="935616"/>
    <lineage>
        <taxon>Bacteria</taxon>
        <taxon>Bacillati</taxon>
        <taxon>Bacillota</taxon>
        <taxon>Bacilli</taxon>
        <taxon>Bacillales</taxon>
        <taxon>Bacillaceae</taxon>
        <taxon>Halalkalibacter</taxon>
    </lineage>
</organism>
<sequence>MIGKNNKVAVLFTGGKDSTLVASLEALKGNEVHLLTCNSGIGIKSELSEIRVKELKDRFPNQIHSRTILPTYGLLREIAILNIEEDFKRWGVNLVLLGDKLAIHAAATVYCLENNITNMVDGCVGYQEDLAEQKEVAIELFADFESEYGISYNCPIYNYGSKKDVKYALMKLGLSTKSLEGVSIFGDAFSEPTNQMVEEYIKDKLPICHKHLDFVTKTKENAPNYTYVSKGQGQLV</sequence>
<evidence type="ECO:0000313" key="1">
    <source>
        <dbReference type="EMBL" id="MFC0561545.1"/>
    </source>
</evidence>
<name>A0ABV6NLA1_9BACI</name>
<evidence type="ECO:0008006" key="3">
    <source>
        <dbReference type="Google" id="ProtNLM"/>
    </source>
</evidence>
<dbReference type="EMBL" id="JBHLTR010000076">
    <property type="protein sequence ID" value="MFC0561545.1"/>
    <property type="molecule type" value="Genomic_DNA"/>
</dbReference>
<evidence type="ECO:0000313" key="2">
    <source>
        <dbReference type="Proteomes" id="UP001589833"/>
    </source>
</evidence>
<keyword evidence="2" id="KW-1185">Reference proteome</keyword>
<dbReference type="Proteomes" id="UP001589833">
    <property type="component" value="Unassembled WGS sequence"/>
</dbReference>
<dbReference type="InterPro" id="IPR014729">
    <property type="entry name" value="Rossmann-like_a/b/a_fold"/>
</dbReference>